<evidence type="ECO:0000256" key="1">
    <source>
        <dbReference type="SAM" id="MobiDB-lite"/>
    </source>
</evidence>
<keyword evidence="3" id="KW-1185">Reference proteome</keyword>
<sequence>MEGMLKKYAKRFLREEHSDKYYDDKDFHVNAGRGNPGEKKFRPKRAASSKAMETVQKALKGGGEEEVSVKIFTN</sequence>
<name>A0A9D4MZU6_DREPO</name>
<proteinExistence type="predicted"/>
<dbReference type="AlphaFoldDB" id="A0A9D4MZU6"/>
<dbReference type="EMBL" id="JAIWYP010000001">
    <property type="protein sequence ID" value="KAH3884187.1"/>
    <property type="molecule type" value="Genomic_DNA"/>
</dbReference>
<dbReference type="Proteomes" id="UP000828390">
    <property type="component" value="Unassembled WGS sequence"/>
</dbReference>
<accession>A0A9D4MZU6</accession>
<evidence type="ECO:0000313" key="3">
    <source>
        <dbReference type="Proteomes" id="UP000828390"/>
    </source>
</evidence>
<organism evidence="2 3">
    <name type="scientific">Dreissena polymorpha</name>
    <name type="common">Zebra mussel</name>
    <name type="synonym">Mytilus polymorpha</name>
    <dbReference type="NCBI Taxonomy" id="45954"/>
    <lineage>
        <taxon>Eukaryota</taxon>
        <taxon>Metazoa</taxon>
        <taxon>Spiralia</taxon>
        <taxon>Lophotrochozoa</taxon>
        <taxon>Mollusca</taxon>
        <taxon>Bivalvia</taxon>
        <taxon>Autobranchia</taxon>
        <taxon>Heteroconchia</taxon>
        <taxon>Euheterodonta</taxon>
        <taxon>Imparidentia</taxon>
        <taxon>Neoheterodontei</taxon>
        <taxon>Myida</taxon>
        <taxon>Dreissenoidea</taxon>
        <taxon>Dreissenidae</taxon>
        <taxon>Dreissena</taxon>
    </lineage>
</organism>
<feature type="region of interest" description="Disordered" evidence="1">
    <location>
        <begin position="27"/>
        <end position="50"/>
    </location>
</feature>
<gene>
    <name evidence="2" type="ORF">DPMN_008160</name>
</gene>
<comment type="caution">
    <text evidence="2">The sequence shown here is derived from an EMBL/GenBank/DDBJ whole genome shotgun (WGS) entry which is preliminary data.</text>
</comment>
<reference evidence="2" key="1">
    <citation type="journal article" date="2019" name="bioRxiv">
        <title>The Genome of the Zebra Mussel, Dreissena polymorpha: A Resource for Invasive Species Research.</title>
        <authorList>
            <person name="McCartney M.A."/>
            <person name="Auch B."/>
            <person name="Kono T."/>
            <person name="Mallez S."/>
            <person name="Zhang Y."/>
            <person name="Obille A."/>
            <person name="Becker A."/>
            <person name="Abrahante J.E."/>
            <person name="Garbe J."/>
            <person name="Badalamenti J.P."/>
            <person name="Herman A."/>
            <person name="Mangelson H."/>
            <person name="Liachko I."/>
            <person name="Sullivan S."/>
            <person name="Sone E.D."/>
            <person name="Koren S."/>
            <person name="Silverstein K.A.T."/>
            <person name="Beckman K.B."/>
            <person name="Gohl D.M."/>
        </authorList>
    </citation>
    <scope>NUCLEOTIDE SEQUENCE</scope>
    <source>
        <strain evidence="2">Duluth1</strain>
        <tissue evidence="2">Whole animal</tissue>
    </source>
</reference>
<evidence type="ECO:0000313" key="2">
    <source>
        <dbReference type="EMBL" id="KAH3884187.1"/>
    </source>
</evidence>
<protein>
    <submittedName>
        <fullName evidence="2">Uncharacterized protein</fullName>
    </submittedName>
</protein>
<reference evidence="2" key="2">
    <citation type="submission" date="2020-11" db="EMBL/GenBank/DDBJ databases">
        <authorList>
            <person name="McCartney M.A."/>
            <person name="Auch B."/>
            <person name="Kono T."/>
            <person name="Mallez S."/>
            <person name="Becker A."/>
            <person name="Gohl D.M."/>
            <person name="Silverstein K.A.T."/>
            <person name="Koren S."/>
            <person name="Bechman K.B."/>
            <person name="Herman A."/>
            <person name="Abrahante J.E."/>
            <person name="Garbe J."/>
        </authorList>
    </citation>
    <scope>NUCLEOTIDE SEQUENCE</scope>
    <source>
        <strain evidence="2">Duluth1</strain>
        <tissue evidence="2">Whole animal</tissue>
    </source>
</reference>